<dbReference type="RefSeq" id="WP_063244096.1">
    <property type="nucleotide sequence ID" value="NZ_CP168967.1"/>
</dbReference>
<dbReference type="PRINTS" id="PR00303">
    <property type="entry name" value="SECYTRNLCASE"/>
</dbReference>
<feature type="transmembrane region" description="Helical" evidence="10">
    <location>
        <begin position="370"/>
        <end position="388"/>
    </location>
</feature>
<dbReference type="GO" id="GO:0065002">
    <property type="term" value="P:intracellular protein transmembrane transport"/>
    <property type="evidence" value="ECO:0007669"/>
    <property type="project" value="UniProtKB-UniRule"/>
</dbReference>
<gene>
    <name evidence="10" type="primary">secY</name>
    <name evidence="14" type="ORF">AZI85_07035</name>
</gene>
<dbReference type="FunFam" id="1.10.3370.10:FF:000001">
    <property type="entry name" value="Preprotein translocase subunit SecY"/>
    <property type="match status" value="1"/>
</dbReference>
<evidence type="ECO:0000256" key="7">
    <source>
        <dbReference type="ARBA" id="ARBA00023010"/>
    </source>
</evidence>
<keyword evidence="6 10" id="KW-1133">Transmembrane helix</keyword>
<evidence type="ECO:0000256" key="3">
    <source>
        <dbReference type="ARBA" id="ARBA00022448"/>
    </source>
</evidence>
<keyword evidence="5 10" id="KW-0653">Protein transport</keyword>
<dbReference type="Gene3D" id="1.10.3370.10">
    <property type="entry name" value="SecY subunit domain"/>
    <property type="match status" value="1"/>
</dbReference>
<evidence type="ECO:0000313" key="15">
    <source>
        <dbReference type="Proteomes" id="UP000075391"/>
    </source>
</evidence>
<dbReference type="InterPro" id="IPR023201">
    <property type="entry name" value="SecY_dom_sf"/>
</dbReference>
<feature type="transmembrane region" description="Helical" evidence="10">
    <location>
        <begin position="270"/>
        <end position="292"/>
    </location>
</feature>
<dbReference type="InterPro" id="IPR030659">
    <property type="entry name" value="SecY_CS"/>
</dbReference>
<dbReference type="Pfam" id="PF00344">
    <property type="entry name" value="SecY"/>
    <property type="match status" value="1"/>
</dbReference>
<organism evidence="14 15">
    <name type="scientific">Bdellovibrio bacteriovorus</name>
    <dbReference type="NCBI Taxonomy" id="959"/>
    <lineage>
        <taxon>Bacteria</taxon>
        <taxon>Pseudomonadati</taxon>
        <taxon>Bdellovibrionota</taxon>
        <taxon>Bdellovibrionia</taxon>
        <taxon>Bdellovibrionales</taxon>
        <taxon>Pseudobdellovibrionaceae</taxon>
        <taxon>Bdellovibrio</taxon>
    </lineage>
</organism>
<feature type="transmembrane region" description="Helical" evidence="10">
    <location>
        <begin position="312"/>
        <end position="334"/>
    </location>
</feature>
<evidence type="ECO:0000256" key="2">
    <source>
        <dbReference type="ARBA" id="ARBA00005751"/>
    </source>
</evidence>
<dbReference type="SUPFAM" id="SSF103491">
    <property type="entry name" value="Preprotein translocase SecY subunit"/>
    <property type="match status" value="1"/>
</dbReference>
<evidence type="ECO:0000256" key="10">
    <source>
        <dbReference type="HAMAP-Rule" id="MF_01465"/>
    </source>
</evidence>
<evidence type="ECO:0000256" key="12">
    <source>
        <dbReference type="RuleBase" id="RU003484"/>
    </source>
</evidence>
<evidence type="ECO:0000256" key="1">
    <source>
        <dbReference type="ARBA" id="ARBA00004141"/>
    </source>
</evidence>
<dbReference type="AlphaFoldDB" id="A0A150WFT2"/>
<evidence type="ECO:0000256" key="8">
    <source>
        <dbReference type="ARBA" id="ARBA00023136"/>
    </source>
</evidence>
<dbReference type="PIRSF" id="PIRSF004557">
    <property type="entry name" value="SecY"/>
    <property type="match status" value="1"/>
</dbReference>
<evidence type="ECO:0000256" key="4">
    <source>
        <dbReference type="ARBA" id="ARBA00022692"/>
    </source>
</evidence>
<dbReference type="EMBL" id="LUKF01000016">
    <property type="protein sequence ID" value="KYG61958.1"/>
    <property type="molecule type" value="Genomic_DNA"/>
</dbReference>
<dbReference type="HAMAP" id="MF_01465">
    <property type="entry name" value="SecY"/>
    <property type="match status" value="1"/>
</dbReference>
<dbReference type="GO" id="GO:0043952">
    <property type="term" value="P:protein transport by the Sec complex"/>
    <property type="evidence" value="ECO:0007669"/>
    <property type="project" value="UniProtKB-UniRule"/>
</dbReference>
<sequence>MSAIESIAKNSDLRKRILFTLAMLAIYRIGVHVPTPGVDGTAVLSFFQAQSRGIFGLFNTFTGGALSQFSIFALGIMPYISASIIFQLLTSAIPYLESLKKEGEQGRRKINQYTRYATVALAVVQGYGISSWLMNSTSPDGRPLVIAPEVAFLPFQIMTIITLTAGTCFIMWLGEQITERGIGNGSSLIIFTGIAAAIPGGAQQLWELVRTGEMRFVLALLLVLFMVAIIAAVIYMEVAQRRITVQYSQRQGGGGMQSMQTPTSHLPIKINFSGVIPPIFASSLLMFPATMAQFVNTPWLKSLQDSLNPSGTIFNIMFVALIIFFSFFYTEIVFNPNDVADNLKKYGGFIPGVRAGKTTADYIQRVLERVNVLGCIYLCTICILPGIMATQFNVPFQFGGTSLLILVGVALDTAQQIQSHMITQKYEGFLKGAKIRSRRVQF</sequence>
<evidence type="ECO:0000313" key="14">
    <source>
        <dbReference type="EMBL" id="KYG61958.1"/>
    </source>
</evidence>
<feature type="transmembrane region" description="Helical" evidence="10">
    <location>
        <begin position="394"/>
        <end position="411"/>
    </location>
</feature>
<reference evidence="14 15" key="1">
    <citation type="submission" date="2016-03" db="EMBL/GenBank/DDBJ databases">
        <authorList>
            <person name="Ploux O."/>
        </authorList>
    </citation>
    <scope>NUCLEOTIDE SEQUENCE [LARGE SCALE GENOMIC DNA]</scope>
    <source>
        <strain evidence="14 15">BER2</strain>
    </source>
</reference>
<dbReference type="GO" id="GO:0005886">
    <property type="term" value="C:plasma membrane"/>
    <property type="evidence" value="ECO:0007669"/>
    <property type="project" value="UniProtKB-SubCell"/>
</dbReference>
<keyword evidence="10" id="KW-1003">Cell membrane</keyword>
<proteinExistence type="inferred from homology"/>
<dbReference type="GO" id="GO:0006605">
    <property type="term" value="P:protein targeting"/>
    <property type="evidence" value="ECO:0007669"/>
    <property type="project" value="UniProtKB-UniRule"/>
</dbReference>
<comment type="similarity">
    <text evidence="2 10 13">Belongs to the SecY/SEC61-alpha family.</text>
</comment>
<feature type="transmembrane region" description="Helical" evidence="10">
    <location>
        <begin position="116"/>
        <end position="133"/>
    </location>
</feature>
<protein>
    <recommendedName>
        <fullName evidence="9 10">Protein translocase subunit SecY</fullName>
    </recommendedName>
</protein>
<keyword evidence="4 10" id="KW-0812">Transmembrane</keyword>
<evidence type="ECO:0000256" key="13">
    <source>
        <dbReference type="RuleBase" id="RU004349"/>
    </source>
</evidence>
<evidence type="ECO:0000256" key="5">
    <source>
        <dbReference type="ARBA" id="ARBA00022927"/>
    </source>
</evidence>
<keyword evidence="8 10" id="KW-0472">Membrane</keyword>
<dbReference type="Proteomes" id="UP000075391">
    <property type="component" value="Unassembled WGS sequence"/>
</dbReference>
<dbReference type="InterPro" id="IPR026593">
    <property type="entry name" value="SecY"/>
</dbReference>
<name>A0A150WFT2_BDEBC</name>
<comment type="caution">
    <text evidence="14">The sequence shown here is derived from an EMBL/GenBank/DDBJ whole genome shotgun (WGS) entry which is preliminary data.</text>
</comment>
<accession>A0A150WFT2</accession>
<evidence type="ECO:0000256" key="11">
    <source>
        <dbReference type="RuleBase" id="RU000537"/>
    </source>
</evidence>
<feature type="transmembrane region" description="Helical" evidence="10">
    <location>
        <begin position="17"/>
        <end position="35"/>
    </location>
</feature>
<dbReference type="InterPro" id="IPR002208">
    <property type="entry name" value="SecY/SEC61-alpha"/>
</dbReference>
<evidence type="ECO:0000256" key="9">
    <source>
        <dbReference type="ARBA" id="ARBA00039733"/>
    </source>
</evidence>
<dbReference type="PROSITE" id="PS00756">
    <property type="entry name" value="SECY_2"/>
    <property type="match status" value="1"/>
</dbReference>
<comment type="subcellular location">
    <subcellularLocation>
        <location evidence="10">Cell membrane</location>
        <topology evidence="10">Multi-pass membrane protein</topology>
    </subcellularLocation>
    <subcellularLocation>
        <location evidence="1 12">Membrane</location>
        <topology evidence="1 12">Multi-pass membrane protein</topology>
    </subcellularLocation>
</comment>
<feature type="transmembrane region" description="Helical" evidence="10">
    <location>
        <begin position="214"/>
        <end position="236"/>
    </location>
</feature>
<comment type="function">
    <text evidence="10 11">The central subunit of the protein translocation channel SecYEG. Consists of two halves formed by TMs 1-5 and 6-10. These two domains form a lateral gate at the front which open onto the bilayer between TMs 2 and 7, and are clamped together by SecE at the back. The channel is closed by both a pore ring composed of hydrophobic SecY resides and a short helix (helix 2A) on the extracellular side of the membrane which forms a plug. The plug probably moves laterally to allow the channel to open. The ring and the pore may move independently.</text>
</comment>
<keyword evidence="3 10" id="KW-0813">Transport</keyword>
<comment type="subunit">
    <text evidence="10">Component of the Sec protein translocase complex. Heterotrimer consisting of SecY, SecE and SecG subunits. The heterotrimers can form oligomers, although 1 heterotrimer is thought to be able to translocate proteins. Interacts with the ribosome. Interacts with SecDF, and other proteins may be involved. Interacts with SecA.</text>
</comment>
<feature type="transmembrane region" description="Helical" evidence="10">
    <location>
        <begin position="153"/>
        <end position="173"/>
    </location>
</feature>
<dbReference type="PANTHER" id="PTHR10906">
    <property type="entry name" value="SECY/SEC61-ALPHA FAMILY MEMBER"/>
    <property type="match status" value="1"/>
</dbReference>
<dbReference type="OrthoDB" id="5288563at2"/>
<dbReference type="NCBIfam" id="TIGR00967">
    <property type="entry name" value="3a0501s007"/>
    <property type="match status" value="1"/>
</dbReference>
<feature type="transmembrane region" description="Helical" evidence="10">
    <location>
        <begin position="71"/>
        <end position="96"/>
    </location>
</feature>
<evidence type="ECO:0000256" key="6">
    <source>
        <dbReference type="ARBA" id="ARBA00022989"/>
    </source>
</evidence>
<feature type="transmembrane region" description="Helical" evidence="10">
    <location>
        <begin position="185"/>
        <end position="202"/>
    </location>
</feature>
<dbReference type="PROSITE" id="PS00755">
    <property type="entry name" value="SECY_1"/>
    <property type="match status" value="1"/>
</dbReference>
<keyword evidence="7 10" id="KW-0811">Translocation</keyword>